<name>A0A977PXC8_9CYAN</name>
<dbReference type="SUPFAM" id="SSF141571">
    <property type="entry name" value="Pentapeptide repeat-like"/>
    <property type="match status" value="1"/>
</dbReference>
<accession>A0A977PXC8</accession>
<dbReference type="Proteomes" id="UP001065613">
    <property type="component" value="Chromosome"/>
</dbReference>
<reference evidence="2" key="1">
    <citation type="submission" date="2021-04" db="EMBL/GenBank/DDBJ databases">
        <title>Genome sequence of Woronichinia naegeliana from Washington state freshwater lake bloom.</title>
        <authorList>
            <person name="Dreher T.W."/>
        </authorList>
    </citation>
    <scope>NUCLEOTIDE SEQUENCE</scope>
    <source>
        <strain evidence="2">WA131</strain>
    </source>
</reference>
<dbReference type="InterPro" id="IPR001646">
    <property type="entry name" value="5peptide_repeat"/>
</dbReference>
<dbReference type="Gene3D" id="2.160.20.80">
    <property type="entry name" value="E3 ubiquitin-protein ligase SopA"/>
    <property type="match status" value="1"/>
</dbReference>
<dbReference type="PANTHER" id="PTHR47485:SF1">
    <property type="entry name" value="THYLAKOID LUMENAL 17.4 KDA PROTEIN, CHLOROPLASTIC"/>
    <property type="match status" value="1"/>
</dbReference>
<dbReference type="Pfam" id="PF00805">
    <property type="entry name" value="Pentapeptide"/>
    <property type="match status" value="1"/>
</dbReference>
<evidence type="ECO:0000313" key="2">
    <source>
        <dbReference type="EMBL" id="UXE62649.1"/>
    </source>
</evidence>
<keyword evidence="1" id="KW-0677">Repeat</keyword>
<sequence>MCPKLRVSITIKRVCNLHCRYSHLFKSSKGASLIKTYLIKTNLQGANLDEALCTGAILTRSNLQDAHLNGTYFNGADLTRAALSNAKYNNKTRFDTSFNLVKAGLKKVGEVAIAVSPAPTQKAELETPSPVIDLTTLSLTVEDLLLMFNHFSELGNRYLGNTMTSRYIQASRPSLEWFEQFEVNRSTAKVTYKGSIKDKLSIAQIELSQEWAKKFVKSCTMIFKDFPKMIEVDQLVFPVV</sequence>
<evidence type="ECO:0000256" key="1">
    <source>
        <dbReference type="ARBA" id="ARBA00022737"/>
    </source>
</evidence>
<protein>
    <submittedName>
        <fullName evidence="2">Pentapeptide repeat-containing protein</fullName>
    </submittedName>
</protein>
<gene>
    <name evidence="2" type="ORF">KA717_07885</name>
</gene>
<dbReference type="PANTHER" id="PTHR47485">
    <property type="entry name" value="THYLAKOID LUMENAL 17.4 KDA PROTEIN, CHLOROPLASTIC"/>
    <property type="match status" value="1"/>
</dbReference>
<dbReference type="AlphaFoldDB" id="A0A977PXC8"/>
<dbReference type="KEGG" id="wna:KA717_07885"/>
<dbReference type="EMBL" id="CP073041">
    <property type="protein sequence ID" value="UXE62649.1"/>
    <property type="molecule type" value="Genomic_DNA"/>
</dbReference>
<organism evidence="2">
    <name type="scientific">Woronichinia naegeliana WA131</name>
    <dbReference type="NCBI Taxonomy" id="2824559"/>
    <lineage>
        <taxon>Bacteria</taxon>
        <taxon>Bacillati</taxon>
        <taxon>Cyanobacteriota</taxon>
        <taxon>Cyanophyceae</taxon>
        <taxon>Synechococcales</taxon>
        <taxon>Coelosphaeriaceae</taxon>
        <taxon>Woronichinia</taxon>
    </lineage>
</organism>
<proteinExistence type="predicted"/>